<feature type="region of interest" description="Disordered" evidence="6">
    <location>
        <begin position="903"/>
        <end position="966"/>
    </location>
</feature>
<feature type="compositionally biased region" description="Acidic residues" evidence="6">
    <location>
        <begin position="122"/>
        <end position="133"/>
    </location>
</feature>
<dbReference type="InterPro" id="IPR002048">
    <property type="entry name" value="EF_hand_dom"/>
</dbReference>
<dbReference type="GO" id="GO:0005262">
    <property type="term" value="F:calcium channel activity"/>
    <property type="evidence" value="ECO:0007669"/>
    <property type="project" value="TreeGrafter"/>
</dbReference>
<keyword evidence="3" id="KW-0106">Calcium</keyword>
<dbReference type="GO" id="GO:0016020">
    <property type="term" value="C:membrane"/>
    <property type="evidence" value="ECO:0007669"/>
    <property type="project" value="UniProtKB-SubCell"/>
</dbReference>
<keyword evidence="2 7" id="KW-0812">Transmembrane</keyword>
<dbReference type="STRING" id="945553.A0A0D2P7N2"/>
<dbReference type="GO" id="GO:0006874">
    <property type="term" value="P:intracellular calcium ion homeostasis"/>
    <property type="evidence" value="ECO:0007669"/>
    <property type="project" value="TreeGrafter"/>
</dbReference>
<proteinExistence type="predicted"/>
<feature type="region of interest" description="Disordered" evidence="6">
    <location>
        <begin position="1"/>
        <end position="24"/>
    </location>
</feature>
<evidence type="ECO:0000256" key="7">
    <source>
        <dbReference type="SAM" id="Phobius"/>
    </source>
</evidence>
<keyword evidence="10" id="KW-1185">Reference proteome</keyword>
<keyword evidence="5 7" id="KW-0472">Membrane</keyword>
<evidence type="ECO:0000256" key="5">
    <source>
        <dbReference type="ARBA" id="ARBA00023136"/>
    </source>
</evidence>
<dbReference type="PROSITE" id="PS50222">
    <property type="entry name" value="EF_HAND_2"/>
    <property type="match status" value="1"/>
</dbReference>
<dbReference type="Gene3D" id="1.10.238.10">
    <property type="entry name" value="EF-hand"/>
    <property type="match status" value="1"/>
</dbReference>
<dbReference type="PANTHER" id="PTHR31323">
    <property type="entry name" value="MECHANOSENSITIVE ION CHANNEL PROTEIN MSY2"/>
    <property type="match status" value="1"/>
</dbReference>
<feature type="region of interest" description="Disordered" evidence="6">
    <location>
        <begin position="498"/>
        <end position="523"/>
    </location>
</feature>
<feature type="transmembrane region" description="Helical" evidence="7">
    <location>
        <begin position="673"/>
        <end position="692"/>
    </location>
</feature>
<dbReference type="Pfam" id="PF00924">
    <property type="entry name" value="MS_channel_2nd"/>
    <property type="match status" value="1"/>
</dbReference>
<dbReference type="Pfam" id="PF25886">
    <property type="entry name" value="Msy1"/>
    <property type="match status" value="1"/>
</dbReference>
<evidence type="ECO:0000256" key="3">
    <source>
        <dbReference type="ARBA" id="ARBA00022837"/>
    </source>
</evidence>
<dbReference type="PROSITE" id="PS00018">
    <property type="entry name" value="EF_HAND_1"/>
    <property type="match status" value="1"/>
</dbReference>
<dbReference type="PANTHER" id="PTHR31323:SF1">
    <property type="entry name" value="MECHANOSENSITIVE ION CHANNEL PROTEIN"/>
    <property type="match status" value="1"/>
</dbReference>
<dbReference type="Gene3D" id="2.30.30.60">
    <property type="match status" value="1"/>
</dbReference>
<evidence type="ECO:0000313" key="10">
    <source>
        <dbReference type="Proteomes" id="UP000054270"/>
    </source>
</evidence>
<dbReference type="InterPro" id="IPR018247">
    <property type="entry name" value="EF_Hand_1_Ca_BS"/>
</dbReference>
<evidence type="ECO:0000256" key="2">
    <source>
        <dbReference type="ARBA" id="ARBA00022692"/>
    </source>
</evidence>
<evidence type="ECO:0000256" key="6">
    <source>
        <dbReference type="SAM" id="MobiDB-lite"/>
    </source>
</evidence>
<feature type="compositionally biased region" description="Basic and acidic residues" evidence="6">
    <location>
        <begin position="76"/>
        <end position="85"/>
    </location>
</feature>
<dbReference type="EMBL" id="KN817536">
    <property type="protein sequence ID" value="KJA24641.1"/>
    <property type="molecule type" value="Genomic_DNA"/>
</dbReference>
<keyword evidence="4 7" id="KW-1133">Transmembrane helix</keyword>
<dbReference type="GO" id="GO:0005509">
    <property type="term" value="F:calcium ion binding"/>
    <property type="evidence" value="ECO:0007669"/>
    <property type="project" value="InterPro"/>
</dbReference>
<feature type="region of interest" description="Disordered" evidence="6">
    <location>
        <begin position="400"/>
        <end position="461"/>
    </location>
</feature>
<comment type="subcellular location">
    <subcellularLocation>
        <location evidence="1">Membrane</location>
    </subcellularLocation>
</comment>
<organism evidence="9 10">
    <name type="scientific">Hypholoma sublateritium (strain FD-334 SS-4)</name>
    <dbReference type="NCBI Taxonomy" id="945553"/>
    <lineage>
        <taxon>Eukaryota</taxon>
        <taxon>Fungi</taxon>
        <taxon>Dikarya</taxon>
        <taxon>Basidiomycota</taxon>
        <taxon>Agaricomycotina</taxon>
        <taxon>Agaricomycetes</taxon>
        <taxon>Agaricomycetidae</taxon>
        <taxon>Agaricales</taxon>
        <taxon>Agaricineae</taxon>
        <taxon>Strophariaceae</taxon>
        <taxon>Hypholoma</taxon>
    </lineage>
</organism>
<feature type="transmembrane region" description="Helical" evidence="7">
    <location>
        <begin position="704"/>
        <end position="728"/>
    </location>
</feature>
<gene>
    <name evidence="9" type="ORF">HYPSUDRAFT_183787</name>
</gene>
<sequence length="966" mass="108052">MVNKSRGILKNGPRYHEEDASSENLLFSSDPFNVAYIATTTEPTMLAPESSEKSEKRADDEGVFVDVGLANESDCESTHEHEKRPAVHKVQFPDSISKAPPYVRQDTDMMSTRSGASSVYGGDEDDSEDYDWSDEEDLVDEQAKFNKKLSSKKASRPWGPTRIISLLFSSLIGSVFLAGVLITPALLVHFYWYKPHPTEFRTYVKDNIEAWLFWTAANLVISWGLAMIIDLLPVAIRYFIAAIWGHVSESVKARLEVYESVKGTIKPAFYAGSAYASWTIIFQHIYKLFDAGDNTNSRAQYTNRLAQVVEFFFFLILVWRIQAMVAHFIAFSFHQVAYKERVAEVENSLVVIEKLRQYKPKNQLRHIPNKSGTRTPTFGGWMTPLSNTQHYNLLHSALQETSKGETETPAGSRTQKHERGASFEPPAANRLSWQNSYEAGSRSGHGHGHRRAQPSYNLNEPDTELAAAPDLDDGVAVELEVLPSEPAVGQVFTAAPAVPSHLNPHRYPPNTDTRPSSHASSDDIGYHAYGSPGGVAGAATAAAEAVDATIRQTAKALKTAVLHDARNIKGNADERGGLGWNIHSAREAKRLARSIFTRFRDRGRSWLIAADFYPAFPDKTSAEAAFKVFDKDSNGDISRAEIKTALLKIYKERRFLSRSMRDVGEALRTLDRILLCVAIVIMFFIALSVFGVEVGDSLTSVYTLGIAASFIFKASASSAFDAIMFLFVTHPYDTGDRVLINDQNMVVKKVGLFATVFLRSDGTETYYFNSQLFTQFILNMRRSDKTFENLTMQVAWTTPLTKLDALERSLNDWLSTEENRWFEPSTNIVLQNIEFQRYLEITIGIGHNGNWQDWGLHNMRRTAFHAATHYYCRELGIVGYEATMPIVYADPVTRSYLPETAADVLSPAPASPTPSVSRRDAEETERQAKEMKPLLGFLPPIHDRSSHLTRARKSRNRKANLGAGNG</sequence>
<feature type="domain" description="EF-hand" evidence="8">
    <location>
        <begin position="617"/>
        <end position="652"/>
    </location>
</feature>
<feature type="transmembrane region" description="Helical" evidence="7">
    <location>
        <begin position="163"/>
        <end position="191"/>
    </location>
</feature>
<feature type="transmembrane region" description="Helical" evidence="7">
    <location>
        <begin position="211"/>
        <end position="232"/>
    </location>
</feature>
<protein>
    <recommendedName>
        <fullName evidence="8">EF-hand domain-containing protein</fullName>
    </recommendedName>
</protein>
<dbReference type="InterPro" id="IPR006685">
    <property type="entry name" value="MscS_channel_2nd"/>
</dbReference>
<dbReference type="Proteomes" id="UP000054270">
    <property type="component" value="Unassembled WGS sequence"/>
</dbReference>
<dbReference type="SUPFAM" id="SSF50182">
    <property type="entry name" value="Sm-like ribonucleoproteins"/>
    <property type="match status" value="1"/>
</dbReference>
<dbReference type="InterPro" id="IPR058650">
    <property type="entry name" value="Msy1/2-like"/>
</dbReference>
<feature type="transmembrane region" description="Helical" evidence="7">
    <location>
        <begin position="311"/>
        <end position="331"/>
    </location>
</feature>
<feature type="region of interest" description="Disordered" evidence="6">
    <location>
        <begin position="71"/>
        <end position="133"/>
    </location>
</feature>
<dbReference type="OrthoDB" id="544685at2759"/>
<dbReference type="OMA" id="NSNWQDW"/>
<evidence type="ECO:0000313" key="9">
    <source>
        <dbReference type="EMBL" id="KJA24641.1"/>
    </source>
</evidence>
<accession>A0A0D2P7N2</accession>
<feature type="compositionally biased region" description="Basic residues" evidence="6">
    <location>
        <begin position="947"/>
        <end position="958"/>
    </location>
</feature>
<dbReference type="AlphaFoldDB" id="A0A0D2P7N2"/>
<evidence type="ECO:0000256" key="1">
    <source>
        <dbReference type="ARBA" id="ARBA00004370"/>
    </source>
</evidence>
<feature type="compositionally biased region" description="Polar residues" evidence="6">
    <location>
        <begin position="510"/>
        <end position="519"/>
    </location>
</feature>
<feature type="compositionally biased region" description="Basic and acidic residues" evidence="6">
    <location>
        <begin position="917"/>
        <end position="932"/>
    </location>
</feature>
<dbReference type="InterPro" id="IPR011992">
    <property type="entry name" value="EF-hand-dom_pair"/>
</dbReference>
<dbReference type="InterPro" id="IPR023408">
    <property type="entry name" value="MscS_beta-dom_sf"/>
</dbReference>
<name>A0A0D2P7N2_HYPSF</name>
<dbReference type="InterPro" id="IPR010920">
    <property type="entry name" value="LSM_dom_sf"/>
</dbReference>
<evidence type="ECO:0000256" key="4">
    <source>
        <dbReference type="ARBA" id="ARBA00022989"/>
    </source>
</evidence>
<evidence type="ECO:0000259" key="8">
    <source>
        <dbReference type="PROSITE" id="PS50222"/>
    </source>
</evidence>
<dbReference type="SUPFAM" id="SSF47473">
    <property type="entry name" value="EF-hand"/>
    <property type="match status" value="1"/>
</dbReference>
<reference evidence="10" key="1">
    <citation type="submission" date="2014-04" db="EMBL/GenBank/DDBJ databases">
        <title>Evolutionary Origins and Diversification of the Mycorrhizal Mutualists.</title>
        <authorList>
            <consortium name="DOE Joint Genome Institute"/>
            <consortium name="Mycorrhizal Genomics Consortium"/>
            <person name="Kohler A."/>
            <person name="Kuo A."/>
            <person name="Nagy L.G."/>
            <person name="Floudas D."/>
            <person name="Copeland A."/>
            <person name="Barry K.W."/>
            <person name="Cichocki N."/>
            <person name="Veneault-Fourrey C."/>
            <person name="LaButti K."/>
            <person name="Lindquist E.A."/>
            <person name="Lipzen A."/>
            <person name="Lundell T."/>
            <person name="Morin E."/>
            <person name="Murat C."/>
            <person name="Riley R."/>
            <person name="Ohm R."/>
            <person name="Sun H."/>
            <person name="Tunlid A."/>
            <person name="Henrissat B."/>
            <person name="Grigoriev I.V."/>
            <person name="Hibbett D.S."/>
            <person name="Martin F."/>
        </authorList>
    </citation>
    <scope>NUCLEOTIDE SEQUENCE [LARGE SCALE GENOMIC DNA]</scope>
    <source>
        <strain evidence="10">FD-334 SS-4</strain>
    </source>
</reference>